<comment type="caution">
    <text evidence="2">The sequence shown here is derived from an EMBL/GenBank/DDBJ whole genome shotgun (WGS) entry which is preliminary data.</text>
</comment>
<dbReference type="RefSeq" id="WP_154539869.1">
    <property type="nucleotide sequence ID" value="NZ_JAXDSU010000019.1"/>
</dbReference>
<gene>
    <name evidence="2" type="ORF">FYJ26_04070</name>
</gene>
<proteinExistence type="predicted"/>
<evidence type="ECO:0000313" key="2">
    <source>
        <dbReference type="EMBL" id="MSS77592.1"/>
    </source>
</evidence>
<dbReference type="EMBL" id="VULQ01000003">
    <property type="protein sequence ID" value="MSS77592.1"/>
    <property type="molecule type" value="Genomic_DNA"/>
</dbReference>
<keyword evidence="1" id="KW-0694">RNA-binding</keyword>
<dbReference type="AlphaFoldDB" id="A0A6N7VRX9"/>
<organism evidence="2 3">
    <name type="scientific">Anaerococcus porci</name>
    <dbReference type="NCBI Taxonomy" id="2652269"/>
    <lineage>
        <taxon>Bacteria</taxon>
        <taxon>Bacillati</taxon>
        <taxon>Bacillota</taxon>
        <taxon>Tissierellia</taxon>
        <taxon>Tissierellales</taxon>
        <taxon>Peptoniphilaceae</taxon>
        <taxon>Anaerococcus</taxon>
    </lineage>
</organism>
<dbReference type="InterPro" id="IPR036986">
    <property type="entry name" value="S4_RNA-bd_sf"/>
</dbReference>
<dbReference type="CDD" id="cd00165">
    <property type="entry name" value="S4"/>
    <property type="match status" value="1"/>
</dbReference>
<dbReference type="Proteomes" id="UP000441925">
    <property type="component" value="Unassembled WGS sequence"/>
</dbReference>
<reference evidence="2 3" key="1">
    <citation type="submission" date="2019-08" db="EMBL/GenBank/DDBJ databases">
        <title>In-depth cultivation of the pig gut microbiome towards novel bacterial diversity and tailored functional studies.</title>
        <authorList>
            <person name="Wylensek D."/>
            <person name="Hitch T.C.A."/>
            <person name="Clavel T."/>
        </authorList>
    </citation>
    <scope>NUCLEOTIDE SEQUENCE [LARGE SCALE GENOMIC DNA]</scope>
    <source>
        <strain evidence="2 3">WCA-380-WT-2B</strain>
    </source>
</reference>
<dbReference type="Gene3D" id="3.10.290.10">
    <property type="entry name" value="RNA-binding S4 domain"/>
    <property type="match status" value="1"/>
</dbReference>
<protein>
    <submittedName>
        <fullName evidence="2">RNA-binding S4 domain-containing protein</fullName>
    </submittedName>
</protein>
<evidence type="ECO:0000313" key="3">
    <source>
        <dbReference type="Proteomes" id="UP000441925"/>
    </source>
</evidence>
<sequence>MIDIEFQTNLITAKDLLKALDIASSGGMAKHMIKEIGIVVNKEVFYEAGKKLRKGDEIIFNDEFHISLI</sequence>
<keyword evidence="3" id="KW-1185">Reference proteome</keyword>
<dbReference type="SUPFAM" id="SSF55174">
    <property type="entry name" value="Alpha-L RNA-binding motif"/>
    <property type="match status" value="1"/>
</dbReference>
<dbReference type="GO" id="GO:0003723">
    <property type="term" value="F:RNA binding"/>
    <property type="evidence" value="ECO:0007669"/>
    <property type="project" value="UniProtKB-KW"/>
</dbReference>
<accession>A0A6N7VRX9</accession>
<evidence type="ECO:0000256" key="1">
    <source>
        <dbReference type="PROSITE-ProRule" id="PRU00182"/>
    </source>
</evidence>
<dbReference type="Pfam" id="PF13275">
    <property type="entry name" value="S4_2"/>
    <property type="match status" value="1"/>
</dbReference>
<name>A0A6N7VRX9_9FIRM</name>
<dbReference type="PROSITE" id="PS50889">
    <property type="entry name" value="S4"/>
    <property type="match status" value="1"/>
</dbReference>